<evidence type="ECO:0000256" key="1">
    <source>
        <dbReference type="SAM" id="Phobius"/>
    </source>
</evidence>
<dbReference type="AlphaFoldDB" id="A0A4R6DJ59"/>
<feature type="transmembrane region" description="Helical" evidence="1">
    <location>
        <begin position="38"/>
        <end position="56"/>
    </location>
</feature>
<sequence length="163" mass="16621">MKPTRASTLISVAVVAAVAGFALDAVLASRQAPTLFLATPLGVTLALIGIAVVLMARPVRRHARDGATRQRPVDPLYAIRVVVLAKASSIAGALFGGFAVGLLVYLLTRSAFPSLGSVLPNAVAVGGGLVLTVCAIVAERMCIAPPGDDDDDDLPRGGTTQAH</sequence>
<keyword evidence="1" id="KW-0472">Membrane</keyword>
<evidence type="ECO:0000313" key="2">
    <source>
        <dbReference type="EMBL" id="TDN44189.1"/>
    </source>
</evidence>
<dbReference type="RefSeq" id="WP_071293363.1">
    <property type="nucleotide sequence ID" value="NZ_SNVW01000005.1"/>
</dbReference>
<dbReference type="OrthoDB" id="5125751at2"/>
<organism evidence="2 3">
    <name type="scientific">Curtobacterium flaccumfaciens</name>
    <dbReference type="NCBI Taxonomy" id="2035"/>
    <lineage>
        <taxon>Bacteria</taxon>
        <taxon>Bacillati</taxon>
        <taxon>Actinomycetota</taxon>
        <taxon>Actinomycetes</taxon>
        <taxon>Micrococcales</taxon>
        <taxon>Microbacteriaceae</taxon>
        <taxon>Curtobacterium</taxon>
    </lineage>
</organism>
<dbReference type="Proteomes" id="UP000295764">
    <property type="component" value="Unassembled WGS sequence"/>
</dbReference>
<reference evidence="2 3" key="1">
    <citation type="submission" date="2019-03" db="EMBL/GenBank/DDBJ databases">
        <title>Genomic analyses of the natural microbiome of Caenorhabditis elegans.</title>
        <authorList>
            <person name="Samuel B."/>
        </authorList>
    </citation>
    <scope>NUCLEOTIDE SEQUENCE [LARGE SCALE GENOMIC DNA]</scope>
    <source>
        <strain evidence="2 3">JUb65</strain>
    </source>
</reference>
<protein>
    <submittedName>
        <fullName evidence="2">Uncharacterized protein DUF3180</fullName>
    </submittedName>
</protein>
<feature type="transmembrane region" description="Helical" evidence="1">
    <location>
        <begin position="77"/>
        <end position="106"/>
    </location>
</feature>
<evidence type="ECO:0000313" key="3">
    <source>
        <dbReference type="Proteomes" id="UP000295764"/>
    </source>
</evidence>
<proteinExistence type="predicted"/>
<dbReference type="InterPro" id="IPR021517">
    <property type="entry name" value="DUF3180"/>
</dbReference>
<feature type="transmembrane region" description="Helical" evidence="1">
    <location>
        <begin position="118"/>
        <end position="138"/>
    </location>
</feature>
<accession>A0A4R6DJ59</accession>
<keyword evidence="1" id="KW-1133">Transmembrane helix</keyword>
<keyword evidence="1" id="KW-0812">Transmembrane</keyword>
<gene>
    <name evidence="2" type="ORF">EDF64_10518</name>
</gene>
<dbReference type="EMBL" id="SNVW01000005">
    <property type="protein sequence ID" value="TDN44189.1"/>
    <property type="molecule type" value="Genomic_DNA"/>
</dbReference>
<name>A0A4R6DJ59_9MICO</name>
<dbReference type="Pfam" id="PF11377">
    <property type="entry name" value="DUF3180"/>
    <property type="match status" value="1"/>
</dbReference>
<comment type="caution">
    <text evidence="2">The sequence shown here is derived from an EMBL/GenBank/DDBJ whole genome shotgun (WGS) entry which is preliminary data.</text>
</comment>